<evidence type="ECO:0000259" key="1">
    <source>
        <dbReference type="Pfam" id="PF00149"/>
    </source>
</evidence>
<protein>
    <submittedName>
        <fullName evidence="2">Metallophosphatase</fullName>
    </submittedName>
</protein>
<dbReference type="Pfam" id="PF00149">
    <property type="entry name" value="Metallophos"/>
    <property type="match status" value="1"/>
</dbReference>
<organism evidence="2 3">
    <name type="scientific">Bifidobacterium pseudolongum subsp. globosum</name>
    <dbReference type="NCBI Taxonomy" id="1690"/>
    <lineage>
        <taxon>Bacteria</taxon>
        <taxon>Bacillati</taxon>
        <taxon>Actinomycetota</taxon>
        <taxon>Actinomycetes</taxon>
        <taxon>Bifidobacteriales</taxon>
        <taxon>Bifidobacteriaceae</taxon>
        <taxon>Bifidobacterium</taxon>
    </lineage>
</organism>
<dbReference type="AlphaFoldDB" id="A0A2N3QNC8"/>
<name>A0A2N3QNC8_9BIFI</name>
<dbReference type="Gene3D" id="3.60.21.10">
    <property type="match status" value="1"/>
</dbReference>
<feature type="domain" description="Calcineurin-like phosphoesterase" evidence="1">
    <location>
        <begin position="4"/>
        <end position="191"/>
    </location>
</feature>
<accession>A0A2N3QNC8</accession>
<dbReference type="GO" id="GO:0016787">
    <property type="term" value="F:hydrolase activity"/>
    <property type="evidence" value="ECO:0007669"/>
    <property type="project" value="InterPro"/>
</dbReference>
<sequence>MKYFTSDLHLHHPFVAALRGYAKPEYAHLTAAGLREYARTNRWKLADMVDWQRHDHTILDNINATVEENDELYVLGDLSTGGRASLTAALHTLEGLRVPRANRHLILGNHEDLHAGYSQMRQLLDVFATIDTSGATTIGKLNVLLSHFQFRHHFEQPTPSGLSTNACDPQYAQYAFVDNGFSWLLHGHTHSTDPFEFSNPRELNIGVDAWNMRPVSEEQVLWHFVDAERLISFPPEPHPTLKRHR</sequence>
<proteinExistence type="predicted"/>
<evidence type="ECO:0000313" key="2">
    <source>
        <dbReference type="EMBL" id="PKU93180.1"/>
    </source>
</evidence>
<dbReference type="InterPro" id="IPR029052">
    <property type="entry name" value="Metallo-depent_PP-like"/>
</dbReference>
<dbReference type="RefSeq" id="WP_101431098.1">
    <property type="nucleotide sequence ID" value="NZ_PCHA01000037.1"/>
</dbReference>
<dbReference type="SUPFAM" id="SSF56300">
    <property type="entry name" value="Metallo-dependent phosphatases"/>
    <property type="match status" value="1"/>
</dbReference>
<gene>
    <name evidence="2" type="ORF">CQR45_1710</name>
</gene>
<dbReference type="InterPro" id="IPR004843">
    <property type="entry name" value="Calcineurin-like_PHP"/>
</dbReference>
<comment type="caution">
    <text evidence="2">The sequence shown here is derived from an EMBL/GenBank/DDBJ whole genome shotgun (WGS) entry which is preliminary data.</text>
</comment>
<dbReference type="Proteomes" id="UP000233722">
    <property type="component" value="Unassembled WGS sequence"/>
</dbReference>
<dbReference type="EMBL" id="PCHA01000037">
    <property type="protein sequence ID" value="PKU93180.1"/>
    <property type="molecule type" value="Genomic_DNA"/>
</dbReference>
<reference evidence="2 3" key="1">
    <citation type="submission" date="2017-10" db="EMBL/GenBank/DDBJ databases">
        <title>Bifidobacterium genomics.</title>
        <authorList>
            <person name="Lugli G.A."/>
            <person name="Milani C."/>
            <person name="Mancabelli L."/>
        </authorList>
    </citation>
    <scope>NUCLEOTIDE SEQUENCE [LARGE SCALE GENOMIC DNA]</scope>
    <source>
        <strain evidence="2 3">1747B</strain>
    </source>
</reference>
<evidence type="ECO:0000313" key="3">
    <source>
        <dbReference type="Proteomes" id="UP000233722"/>
    </source>
</evidence>